<organism evidence="1 2">
    <name type="scientific">Friedmanniomyces simplex</name>
    <dbReference type="NCBI Taxonomy" id="329884"/>
    <lineage>
        <taxon>Eukaryota</taxon>
        <taxon>Fungi</taxon>
        <taxon>Dikarya</taxon>
        <taxon>Ascomycota</taxon>
        <taxon>Pezizomycotina</taxon>
        <taxon>Dothideomycetes</taxon>
        <taxon>Dothideomycetidae</taxon>
        <taxon>Mycosphaerellales</taxon>
        <taxon>Teratosphaeriaceae</taxon>
        <taxon>Friedmanniomyces</taxon>
    </lineage>
</organism>
<dbReference type="AlphaFoldDB" id="A0A4U0XZK3"/>
<dbReference type="STRING" id="329884.A0A4U0XZK3"/>
<sequence>MECKRAQGYRDDEVLVGAPRQQMKIIGNSVDRKVSLALGMALRASWMGGASDEPPADLVLGDATLPSRGSKIELPASPPVTPAQPFAFTEHEHHETALEPSEVEVGASPPESWAEATCPVLGDNAFHLGAHTTSTSTSDTIGSPVSSPLTPAVHEDQGSPLPLSEAQLEQIRAGGFKAIIRTLEASPRHEKTLL</sequence>
<protein>
    <submittedName>
        <fullName evidence="1">Uncharacterized protein</fullName>
    </submittedName>
</protein>
<reference evidence="1 2" key="1">
    <citation type="submission" date="2017-03" db="EMBL/GenBank/DDBJ databases">
        <title>Genomes of endolithic fungi from Antarctica.</title>
        <authorList>
            <person name="Coleine C."/>
            <person name="Masonjones S."/>
            <person name="Stajich J.E."/>
        </authorList>
    </citation>
    <scope>NUCLEOTIDE SEQUENCE [LARGE SCALE GENOMIC DNA]</scope>
    <source>
        <strain evidence="1 2">CCFEE 5184</strain>
    </source>
</reference>
<accession>A0A4U0XZK3</accession>
<gene>
    <name evidence="1" type="ORF">B0A55_00791</name>
</gene>
<proteinExistence type="predicted"/>
<dbReference type="SUPFAM" id="SSF53335">
    <property type="entry name" value="S-adenosyl-L-methionine-dependent methyltransferases"/>
    <property type="match status" value="1"/>
</dbReference>
<evidence type="ECO:0000313" key="1">
    <source>
        <dbReference type="EMBL" id="TKA83280.1"/>
    </source>
</evidence>
<dbReference type="OrthoDB" id="5376140at2759"/>
<comment type="caution">
    <text evidence="1">The sequence shown here is derived from an EMBL/GenBank/DDBJ whole genome shotgun (WGS) entry which is preliminary data.</text>
</comment>
<keyword evidence="2" id="KW-1185">Reference proteome</keyword>
<dbReference type="Proteomes" id="UP000309340">
    <property type="component" value="Unassembled WGS sequence"/>
</dbReference>
<name>A0A4U0XZK3_9PEZI</name>
<evidence type="ECO:0000313" key="2">
    <source>
        <dbReference type="Proteomes" id="UP000309340"/>
    </source>
</evidence>
<dbReference type="EMBL" id="NAJQ01000012">
    <property type="protein sequence ID" value="TKA83280.1"/>
    <property type="molecule type" value="Genomic_DNA"/>
</dbReference>
<dbReference type="InterPro" id="IPR029063">
    <property type="entry name" value="SAM-dependent_MTases_sf"/>
</dbReference>